<accession>A0AAD5MZ41</accession>
<sequence>MDTDGEYNEVGHANEIRDGVFEKVQGIQEEVAEENPPHNGCHSTNSSSVFVSVKTNCIIIQWFQVRINSGESSDISGHLVSGQVKLLIFLKFVVYDPCSHFIDRIPVLVPAK</sequence>
<protein>
    <submittedName>
        <fullName evidence="1">Uncharacterized protein</fullName>
    </submittedName>
</protein>
<keyword evidence="2" id="KW-1185">Reference proteome</keyword>
<gene>
    <name evidence="1" type="ORF">KIN20_014157</name>
</gene>
<dbReference type="Proteomes" id="UP001196413">
    <property type="component" value="Unassembled WGS sequence"/>
</dbReference>
<comment type="caution">
    <text evidence="1">The sequence shown here is derived from an EMBL/GenBank/DDBJ whole genome shotgun (WGS) entry which is preliminary data.</text>
</comment>
<proteinExistence type="predicted"/>
<reference evidence="1" key="1">
    <citation type="submission" date="2021-06" db="EMBL/GenBank/DDBJ databases">
        <title>Parelaphostrongylus tenuis whole genome reference sequence.</title>
        <authorList>
            <person name="Garwood T.J."/>
            <person name="Larsen P.A."/>
            <person name="Fountain-Jones N.M."/>
            <person name="Garbe J.R."/>
            <person name="Macchietto M.G."/>
            <person name="Kania S.A."/>
            <person name="Gerhold R.W."/>
            <person name="Richards J.E."/>
            <person name="Wolf T.M."/>
        </authorList>
    </citation>
    <scope>NUCLEOTIDE SEQUENCE</scope>
    <source>
        <strain evidence="1">MNPRO001-30</strain>
        <tissue evidence="1">Meninges</tissue>
    </source>
</reference>
<dbReference type="EMBL" id="JAHQIW010002808">
    <property type="protein sequence ID" value="KAJ1356434.1"/>
    <property type="molecule type" value="Genomic_DNA"/>
</dbReference>
<name>A0AAD5MZ41_PARTN</name>
<dbReference type="AlphaFoldDB" id="A0AAD5MZ41"/>
<evidence type="ECO:0000313" key="1">
    <source>
        <dbReference type="EMBL" id="KAJ1356434.1"/>
    </source>
</evidence>
<organism evidence="1 2">
    <name type="scientific">Parelaphostrongylus tenuis</name>
    <name type="common">Meningeal worm</name>
    <dbReference type="NCBI Taxonomy" id="148309"/>
    <lineage>
        <taxon>Eukaryota</taxon>
        <taxon>Metazoa</taxon>
        <taxon>Ecdysozoa</taxon>
        <taxon>Nematoda</taxon>
        <taxon>Chromadorea</taxon>
        <taxon>Rhabditida</taxon>
        <taxon>Rhabditina</taxon>
        <taxon>Rhabditomorpha</taxon>
        <taxon>Strongyloidea</taxon>
        <taxon>Metastrongylidae</taxon>
        <taxon>Parelaphostrongylus</taxon>
    </lineage>
</organism>
<evidence type="ECO:0000313" key="2">
    <source>
        <dbReference type="Proteomes" id="UP001196413"/>
    </source>
</evidence>